<dbReference type="OrthoDB" id="255848at2"/>
<dbReference type="NCBIfam" id="TIGR04294">
    <property type="entry name" value="pre_pil_HX9DG"/>
    <property type="match status" value="1"/>
</dbReference>
<feature type="transmembrane region" description="Helical" evidence="1">
    <location>
        <begin position="12"/>
        <end position="34"/>
    </location>
</feature>
<gene>
    <name evidence="3" type="primary">xcpT_21</name>
    <name evidence="3" type="ORF">Spb1_37770</name>
</gene>
<evidence type="ECO:0000256" key="1">
    <source>
        <dbReference type="SAM" id="Phobius"/>
    </source>
</evidence>
<keyword evidence="1" id="KW-0812">Transmembrane</keyword>
<dbReference type="PROSITE" id="PS00409">
    <property type="entry name" value="PROKAR_NTER_METHYL"/>
    <property type="match status" value="1"/>
</dbReference>
<dbReference type="EMBL" id="CP036299">
    <property type="protein sequence ID" value="QDV31832.1"/>
    <property type="molecule type" value="Genomic_DNA"/>
</dbReference>
<dbReference type="Pfam" id="PF07963">
    <property type="entry name" value="N_methyl"/>
    <property type="match status" value="1"/>
</dbReference>
<dbReference type="PANTHER" id="PTHR30093:SF2">
    <property type="entry name" value="TYPE II SECRETION SYSTEM PROTEIN H"/>
    <property type="match status" value="1"/>
</dbReference>
<dbReference type="RefSeq" id="WP_145303312.1">
    <property type="nucleotide sequence ID" value="NZ_CP036299.1"/>
</dbReference>
<evidence type="ECO:0000313" key="3">
    <source>
        <dbReference type="EMBL" id="QDV31832.1"/>
    </source>
</evidence>
<keyword evidence="1" id="KW-1133">Transmembrane helix</keyword>
<dbReference type="SUPFAM" id="SSF54523">
    <property type="entry name" value="Pili subunits"/>
    <property type="match status" value="1"/>
</dbReference>
<sequence length="342" mass="36978">MSRVQGHQRGFTLIELLVVIAIIAILIALLLPAVQQAREAARRTQCRNNLKQIGLALHNYLDTHRVFPPAYVDLRGNSGSLATLADNHGHWSWSVFILPFVDQTPLYTRLNPGNQTPTQAASSQLSALQTTLPAFKCPSDTGPLMHNPADSAGFCIIDQGGTERGLPVTNYVASGNTKQVRQFRATNPSDGTTGSTGMFYRDSRLSMAELTDGSSNTILVGERAHTRGGFQQKAGTLYAVRDRDLQGPEHQNHASTPRYYDQGLHTIAASCHWGINAVLTTSASNDRTPSYSSLHTGGSHFVMADGAVRFISENISNDQSNATDSTLERLVSISDGGVVGEF</sequence>
<dbReference type="InterPro" id="IPR012902">
    <property type="entry name" value="N_methyl_site"/>
</dbReference>
<feature type="domain" description="DUF1559" evidence="2">
    <location>
        <begin position="35"/>
        <end position="315"/>
    </location>
</feature>
<dbReference type="InterPro" id="IPR011453">
    <property type="entry name" value="DUF1559"/>
</dbReference>
<dbReference type="InterPro" id="IPR045584">
    <property type="entry name" value="Pilin-like"/>
</dbReference>
<proteinExistence type="predicted"/>
<dbReference type="Pfam" id="PF07596">
    <property type="entry name" value="SBP_bac_10"/>
    <property type="match status" value="1"/>
</dbReference>
<dbReference type="NCBIfam" id="TIGR02532">
    <property type="entry name" value="IV_pilin_GFxxxE"/>
    <property type="match status" value="1"/>
</dbReference>
<accession>A0A518GTC4</accession>
<dbReference type="Proteomes" id="UP000315349">
    <property type="component" value="Chromosome"/>
</dbReference>
<reference evidence="3 4" key="1">
    <citation type="submission" date="2019-02" db="EMBL/GenBank/DDBJ databases">
        <title>Deep-cultivation of Planctomycetes and their phenomic and genomic characterization uncovers novel biology.</title>
        <authorList>
            <person name="Wiegand S."/>
            <person name="Jogler M."/>
            <person name="Boedeker C."/>
            <person name="Pinto D."/>
            <person name="Vollmers J."/>
            <person name="Rivas-Marin E."/>
            <person name="Kohn T."/>
            <person name="Peeters S.H."/>
            <person name="Heuer A."/>
            <person name="Rast P."/>
            <person name="Oberbeckmann S."/>
            <person name="Bunk B."/>
            <person name="Jeske O."/>
            <person name="Meyerdierks A."/>
            <person name="Storesund J.E."/>
            <person name="Kallscheuer N."/>
            <person name="Luecker S."/>
            <person name="Lage O.M."/>
            <person name="Pohl T."/>
            <person name="Merkel B.J."/>
            <person name="Hornburger P."/>
            <person name="Mueller R.-W."/>
            <person name="Bruemmer F."/>
            <person name="Labrenz M."/>
            <person name="Spormann A.M."/>
            <person name="Op den Camp H."/>
            <person name="Overmann J."/>
            <person name="Amann R."/>
            <person name="Jetten M.S.M."/>
            <person name="Mascher T."/>
            <person name="Medema M.H."/>
            <person name="Devos D.P."/>
            <person name="Kaster A.-K."/>
            <person name="Ovreas L."/>
            <person name="Rohde M."/>
            <person name="Galperin M.Y."/>
            <person name="Jogler C."/>
        </authorList>
    </citation>
    <scope>NUCLEOTIDE SEQUENCE [LARGE SCALE GENOMIC DNA]</scope>
    <source>
        <strain evidence="3 4">Spb1</strain>
    </source>
</reference>
<dbReference type="KEGG" id="peh:Spb1_37770"/>
<organism evidence="3 4">
    <name type="scientific">Planctopirus ephydatiae</name>
    <dbReference type="NCBI Taxonomy" id="2528019"/>
    <lineage>
        <taxon>Bacteria</taxon>
        <taxon>Pseudomonadati</taxon>
        <taxon>Planctomycetota</taxon>
        <taxon>Planctomycetia</taxon>
        <taxon>Planctomycetales</taxon>
        <taxon>Planctomycetaceae</taxon>
        <taxon>Planctopirus</taxon>
    </lineage>
</organism>
<evidence type="ECO:0000259" key="2">
    <source>
        <dbReference type="Pfam" id="PF07596"/>
    </source>
</evidence>
<evidence type="ECO:0000313" key="4">
    <source>
        <dbReference type="Proteomes" id="UP000315349"/>
    </source>
</evidence>
<keyword evidence="4" id="KW-1185">Reference proteome</keyword>
<keyword evidence="1" id="KW-0472">Membrane</keyword>
<dbReference type="InterPro" id="IPR027558">
    <property type="entry name" value="Pre_pil_HX9DG_C"/>
</dbReference>
<dbReference type="Gene3D" id="3.30.700.10">
    <property type="entry name" value="Glycoprotein, Type 4 Pilin"/>
    <property type="match status" value="1"/>
</dbReference>
<dbReference type="PANTHER" id="PTHR30093">
    <property type="entry name" value="GENERAL SECRETION PATHWAY PROTEIN G"/>
    <property type="match status" value="1"/>
</dbReference>
<protein>
    <submittedName>
        <fullName evidence="3">Type II secretion system protein G</fullName>
    </submittedName>
</protein>
<name>A0A518GTC4_9PLAN</name>
<dbReference type="AlphaFoldDB" id="A0A518GTC4"/>